<evidence type="ECO:0000256" key="2">
    <source>
        <dbReference type="ARBA" id="ARBA00023125"/>
    </source>
</evidence>
<dbReference type="EMBL" id="CABFPH010000079">
    <property type="protein sequence ID" value="VUD73640.1"/>
    <property type="molecule type" value="Genomic_DNA"/>
</dbReference>
<dbReference type="GO" id="GO:0003677">
    <property type="term" value="F:DNA binding"/>
    <property type="evidence" value="ECO:0007669"/>
    <property type="project" value="UniProtKB-KW"/>
</dbReference>
<keyword evidence="1" id="KW-0805">Transcription regulation</keyword>
<protein>
    <submittedName>
        <fullName evidence="5">Putative D-xylose utilization operon transcriptional repressor</fullName>
    </submittedName>
</protein>
<dbReference type="OrthoDB" id="9788098at2"/>
<keyword evidence="2" id="KW-0238">DNA-binding</keyword>
<dbReference type="SUPFAM" id="SSF48008">
    <property type="entry name" value="GntR ligand-binding domain-like"/>
    <property type="match status" value="1"/>
</dbReference>
<evidence type="ECO:0000259" key="4">
    <source>
        <dbReference type="PROSITE" id="PS50949"/>
    </source>
</evidence>
<dbReference type="InterPro" id="IPR036390">
    <property type="entry name" value="WH_DNA-bd_sf"/>
</dbReference>
<keyword evidence="6" id="KW-1185">Reference proteome</keyword>
<evidence type="ECO:0000313" key="6">
    <source>
        <dbReference type="Proteomes" id="UP000410984"/>
    </source>
</evidence>
<dbReference type="InterPro" id="IPR011711">
    <property type="entry name" value="GntR_C"/>
</dbReference>
<dbReference type="GO" id="GO:0003700">
    <property type="term" value="F:DNA-binding transcription factor activity"/>
    <property type="evidence" value="ECO:0007669"/>
    <property type="project" value="InterPro"/>
</dbReference>
<feature type="domain" description="HTH gntR-type" evidence="4">
    <location>
        <begin position="16"/>
        <end position="83"/>
    </location>
</feature>
<keyword evidence="3" id="KW-0804">Transcription</keyword>
<dbReference type="CDD" id="cd07377">
    <property type="entry name" value="WHTH_GntR"/>
    <property type="match status" value="1"/>
</dbReference>
<gene>
    <name evidence="5" type="primary">gntR_2</name>
    <name evidence="5" type="ORF">MET9862_04259</name>
</gene>
<dbReference type="InterPro" id="IPR036388">
    <property type="entry name" value="WH-like_DNA-bd_sf"/>
</dbReference>
<evidence type="ECO:0000256" key="1">
    <source>
        <dbReference type="ARBA" id="ARBA00023015"/>
    </source>
</evidence>
<proteinExistence type="predicted"/>
<dbReference type="Proteomes" id="UP000410984">
    <property type="component" value="Unassembled WGS sequence"/>
</dbReference>
<dbReference type="SMART" id="SM00895">
    <property type="entry name" value="FCD"/>
    <property type="match status" value="1"/>
</dbReference>
<reference evidence="5 6" key="1">
    <citation type="submission" date="2019-06" db="EMBL/GenBank/DDBJ databases">
        <authorList>
            <person name="Rodrigo-Torres L."/>
            <person name="Arahal R. D."/>
            <person name="Lucena T."/>
        </authorList>
    </citation>
    <scope>NUCLEOTIDE SEQUENCE [LARGE SCALE GENOMIC DNA]</scope>
    <source>
        <strain evidence="5 6">SB0023/3</strain>
    </source>
</reference>
<dbReference type="PRINTS" id="PR00035">
    <property type="entry name" value="HTHGNTR"/>
</dbReference>
<dbReference type="SMART" id="SM00345">
    <property type="entry name" value="HTH_GNTR"/>
    <property type="match status" value="1"/>
</dbReference>
<dbReference type="Pfam" id="PF00392">
    <property type="entry name" value="GntR"/>
    <property type="match status" value="1"/>
</dbReference>
<dbReference type="SUPFAM" id="SSF46785">
    <property type="entry name" value="Winged helix' DNA-binding domain"/>
    <property type="match status" value="1"/>
</dbReference>
<evidence type="ECO:0000256" key="3">
    <source>
        <dbReference type="ARBA" id="ARBA00023163"/>
    </source>
</evidence>
<dbReference type="Gene3D" id="1.10.10.10">
    <property type="entry name" value="Winged helix-like DNA-binding domain superfamily/Winged helix DNA-binding domain"/>
    <property type="match status" value="1"/>
</dbReference>
<accession>A0A509EHL2</accession>
<dbReference type="AlphaFoldDB" id="A0A509EHL2"/>
<dbReference type="InterPro" id="IPR000524">
    <property type="entry name" value="Tscrpt_reg_HTH_GntR"/>
</dbReference>
<dbReference type="Pfam" id="PF07729">
    <property type="entry name" value="FCD"/>
    <property type="match status" value="1"/>
</dbReference>
<dbReference type="PROSITE" id="PS50949">
    <property type="entry name" value="HTH_GNTR"/>
    <property type="match status" value="1"/>
</dbReference>
<evidence type="ECO:0000313" key="5">
    <source>
        <dbReference type="EMBL" id="VUD73640.1"/>
    </source>
</evidence>
<dbReference type="Gene3D" id="1.20.120.530">
    <property type="entry name" value="GntR ligand-binding domain-like"/>
    <property type="match status" value="1"/>
</dbReference>
<name>A0A509EHL2_9HYPH</name>
<dbReference type="PANTHER" id="PTHR43537">
    <property type="entry name" value="TRANSCRIPTIONAL REGULATOR, GNTR FAMILY"/>
    <property type="match status" value="1"/>
</dbReference>
<sequence>MRVMSQPVGLPEVVESDLVRQVARSLTAAIVQGRLAPGAKVSEAAVARELGISRAPVREAARLLENQGLLRSSPRRGFFVRELSAADVDELYDLRICVERHAAVAASRRLTPETRAALRRQLDLMDALAREDDPATSVEADYQFHRMICEAAGNGRLLRLFDGLASELRIVIGLIGRLYDDPMKLARAHVPLLEAIEAGRPDAILAEVDHHLGVARREVGLLVQSLSPAKPDVS</sequence>
<dbReference type="PANTHER" id="PTHR43537:SF45">
    <property type="entry name" value="GNTR FAMILY REGULATORY PROTEIN"/>
    <property type="match status" value="1"/>
</dbReference>
<dbReference type="InterPro" id="IPR008920">
    <property type="entry name" value="TF_FadR/GntR_C"/>
</dbReference>
<organism evidence="5 6">
    <name type="scientific">Methylobacterium symbioticum</name>
    <dbReference type="NCBI Taxonomy" id="2584084"/>
    <lineage>
        <taxon>Bacteria</taxon>
        <taxon>Pseudomonadati</taxon>
        <taxon>Pseudomonadota</taxon>
        <taxon>Alphaproteobacteria</taxon>
        <taxon>Hyphomicrobiales</taxon>
        <taxon>Methylobacteriaceae</taxon>
        <taxon>Methylobacterium</taxon>
    </lineage>
</organism>